<comment type="function">
    <text evidence="10">Catalyzes the reversible formation of acyl-phosphate (acyl-PO(4)) from acyl-[acyl-carrier-protein] (acyl-ACP). This enzyme utilizes acyl-ACP as fatty acyl donor, but not acyl-CoA.</text>
</comment>
<dbReference type="GO" id="GO:0008654">
    <property type="term" value="P:phospholipid biosynthetic process"/>
    <property type="evidence" value="ECO:0007669"/>
    <property type="project" value="UniProtKB-KW"/>
</dbReference>
<evidence type="ECO:0000256" key="9">
    <source>
        <dbReference type="ARBA" id="ARBA00046608"/>
    </source>
</evidence>
<evidence type="ECO:0000256" key="3">
    <source>
        <dbReference type="ARBA" id="ARBA00022516"/>
    </source>
</evidence>
<reference evidence="11 12" key="1">
    <citation type="submission" date="2017-02" db="EMBL/GenBank/DDBJ databases">
        <authorList>
            <person name="Peterson S.W."/>
        </authorList>
    </citation>
    <scope>NUCLEOTIDE SEQUENCE [LARGE SCALE GENOMIC DNA]</scope>
    <source>
        <strain evidence="11 12">DSM 18034</strain>
    </source>
</reference>
<dbReference type="UniPathway" id="UPA00085"/>
<comment type="subunit">
    <text evidence="9 10">Homodimer. Probably interacts with PlsY.</text>
</comment>
<dbReference type="InterPro" id="IPR003664">
    <property type="entry name" value="FA_synthesis"/>
</dbReference>
<dbReference type="SUPFAM" id="SSF53659">
    <property type="entry name" value="Isocitrate/Isopropylmalate dehydrogenase-like"/>
    <property type="match status" value="1"/>
</dbReference>
<evidence type="ECO:0000256" key="6">
    <source>
        <dbReference type="ARBA" id="ARBA00023209"/>
    </source>
</evidence>
<gene>
    <name evidence="10" type="primary">plsX</name>
    <name evidence="11" type="ORF">SAMN02745702_00108</name>
</gene>
<protein>
    <recommendedName>
        <fullName evidence="8 10">Phosphate acyltransferase</fullName>
        <ecNumber evidence="8 10">2.3.1.274</ecNumber>
    </recommendedName>
    <alternativeName>
        <fullName evidence="10">Acyl-ACP phosphotransacylase</fullName>
    </alternativeName>
    <alternativeName>
        <fullName evidence="10">Acyl-[acyl-carrier-protein]--phosphate acyltransferase</fullName>
    </alternativeName>
    <alternativeName>
        <fullName evidence="10">Phosphate-acyl-ACP acyltransferase</fullName>
    </alternativeName>
</protein>
<keyword evidence="2 10" id="KW-0963">Cytoplasm</keyword>
<dbReference type="GO" id="GO:0006633">
    <property type="term" value="P:fatty acid biosynthetic process"/>
    <property type="evidence" value="ECO:0007669"/>
    <property type="project" value="UniProtKB-UniRule"/>
</dbReference>
<evidence type="ECO:0000256" key="8">
    <source>
        <dbReference type="ARBA" id="ARBA00024069"/>
    </source>
</evidence>
<keyword evidence="3 10" id="KW-0444">Lipid biosynthesis</keyword>
<comment type="similarity">
    <text evidence="10">Belongs to the PlsX family.</text>
</comment>
<keyword evidence="6 10" id="KW-0594">Phospholipid biosynthesis</keyword>
<keyword evidence="12" id="KW-1185">Reference proteome</keyword>
<dbReference type="PIRSF" id="PIRSF002465">
    <property type="entry name" value="Phsphlp_syn_PlsX"/>
    <property type="match status" value="1"/>
</dbReference>
<dbReference type="AlphaFoldDB" id="A0A1T4VEA9"/>
<evidence type="ECO:0000256" key="7">
    <source>
        <dbReference type="ARBA" id="ARBA00023264"/>
    </source>
</evidence>
<evidence type="ECO:0000313" key="12">
    <source>
        <dbReference type="Proteomes" id="UP000189733"/>
    </source>
</evidence>
<dbReference type="HAMAP" id="MF_00019">
    <property type="entry name" value="PlsX"/>
    <property type="match status" value="1"/>
</dbReference>
<accession>A0A1T4VEA9</accession>
<evidence type="ECO:0000256" key="5">
    <source>
        <dbReference type="ARBA" id="ARBA00023098"/>
    </source>
</evidence>
<dbReference type="Gene3D" id="3.40.718.10">
    <property type="entry name" value="Isopropylmalate Dehydrogenase"/>
    <property type="match status" value="1"/>
</dbReference>
<dbReference type="EC" id="2.3.1.274" evidence="8 10"/>
<dbReference type="OrthoDB" id="9806408at2"/>
<evidence type="ECO:0000256" key="1">
    <source>
        <dbReference type="ARBA" id="ARBA00001232"/>
    </source>
</evidence>
<dbReference type="NCBIfam" id="TIGR00182">
    <property type="entry name" value="plsX"/>
    <property type="match status" value="1"/>
</dbReference>
<comment type="subcellular location">
    <subcellularLocation>
        <location evidence="10">Cytoplasm</location>
    </subcellularLocation>
    <text evidence="10">Associated with the membrane possibly through PlsY.</text>
</comment>
<keyword evidence="4 10" id="KW-0808">Transferase</keyword>
<dbReference type="RefSeq" id="WP_078683437.1">
    <property type="nucleotide sequence ID" value="NZ_FUYA01000001.1"/>
</dbReference>
<comment type="catalytic activity">
    <reaction evidence="1 10">
        <text>a fatty acyl-[ACP] + phosphate = an acyl phosphate + holo-[ACP]</text>
        <dbReference type="Rhea" id="RHEA:42292"/>
        <dbReference type="Rhea" id="RHEA-COMP:9685"/>
        <dbReference type="Rhea" id="RHEA-COMP:14125"/>
        <dbReference type="ChEBI" id="CHEBI:43474"/>
        <dbReference type="ChEBI" id="CHEBI:59918"/>
        <dbReference type="ChEBI" id="CHEBI:64479"/>
        <dbReference type="ChEBI" id="CHEBI:138651"/>
        <dbReference type="EC" id="2.3.1.274"/>
    </reaction>
</comment>
<keyword evidence="5 10" id="KW-0443">Lipid metabolism</keyword>
<keyword evidence="11" id="KW-0012">Acyltransferase</keyword>
<dbReference type="PANTHER" id="PTHR30100">
    <property type="entry name" value="FATTY ACID/PHOSPHOLIPID SYNTHESIS PROTEIN PLSX"/>
    <property type="match status" value="1"/>
</dbReference>
<sequence>MKPSNKPRIAVDAMGGDSGPSVVVPGAVEAARRHNLAIVLVGDESSISTELYKLDTTGLDISIVHAGDVAEMSEKPSEILRRKTDTSIQVACRLVKDGAADGVVSAGHSGATAACGMFIIGRIRGVKRPAFASVLPTVKKPMVLLDVGANVDSKPQHLFQFAIMGDVFARDVLGYNAPSVGLMSIGEEEGKGNSTVRKAFELIRDSAVSFRGNVEGRDVFTGDVDVIVCDGFVGNVVLKLSEGLGSSLGKVLKRELLGSWLGRIGTFLAKGRLKRFAKFVDYAEYGGAPILGLNGIVIVSHGSSNQKAITNAVKMGGQFVLSGANEHLKAALQADREILKAAG</sequence>
<organism evidence="11 12">
    <name type="scientific">Desulfobaculum bizertense DSM 18034</name>
    <dbReference type="NCBI Taxonomy" id="1121442"/>
    <lineage>
        <taxon>Bacteria</taxon>
        <taxon>Pseudomonadati</taxon>
        <taxon>Thermodesulfobacteriota</taxon>
        <taxon>Desulfovibrionia</taxon>
        <taxon>Desulfovibrionales</taxon>
        <taxon>Desulfovibrionaceae</taxon>
        <taxon>Desulfobaculum</taxon>
    </lineage>
</organism>
<dbReference type="Proteomes" id="UP000189733">
    <property type="component" value="Unassembled WGS sequence"/>
</dbReference>
<dbReference type="STRING" id="1121442.SAMN02745702_00108"/>
<evidence type="ECO:0000256" key="10">
    <source>
        <dbReference type="HAMAP-Rule" id="MF_00019"/>
    </source>
</evidence>
<dbReference type="InterPro" id="IPR012281">
    <property type="entry name" value="Phospholipid_synth_PlsX-like"/>
</dbReference>
<evidence type="ECO:0000256" key="4">
    <source>
        <dbReference type="ARBA" id="ARBA00022679"/>
    </source>
</evidence>
<evidence type="ECO:0000256" key="2">
    <source>
        <dbReference type="ARBA" id="ARBA00022490"/>
    </source>
</evidence>
<keyword evidence="7 10" id="KW-1208">Phospholipid metabolism</keyword>
<dbReference type="EMBL" id="FUYA01000001">
    <property type="protein sequence ID" value="SKA63314.1"/>
    <property type="molecule type" value="Genomic_DNA"/>
</dbReference>
<dbReference type="GO" id="GO:0043811">
    <property type="term" value="F:phosphate:acyl-[acyl carrier protein] acyltransferase activity"/>
    <property type="evidence" value="ECO:0007669"/>
    <property type="project" value="UniProtKB-UniRule"/>
</dbReference>
<name>A0A1T4VEA9_9BACT</name>
<dbReference type="Pfam" id="PF02504">
    <property type="entry name" value="FA_synthesis"/>
    <property type="match status" value="1"/>
</dbReference>
<proteinExistence type="inferred from homology"/>
<dbReference type="GO" id="GO:0005737">
    <property type="term" value="C:cytoplasm"/>
    <property type="evidence" value="ECO:0007669"/>
    <property type="project" value="UniProtKB-SubCell"/>
</dbReference>
<evidence type="ECO:0000313" key="11">
    <source>
        <dbReference type="EMBL" id="SKA63314.1"/>
    </source>
</evidence>
<dbReference type="PANTHER" id="PTHR30100:SF1">
    <property type="entry name" value="PHOSPHATE ACYLTRANSFERASE"/>
    <property type="match status" value="1"/>
</dbReference>
<comment type="pathway">
    <text evidence="10">Lipid metabolism; phospholipid metabolism.</text>
</comment>